<dbReference type="InterPro" id="IPR007921">
    <property type="entry name" value="CHAP_dom"/>
</dbReference>
<evidence type="ECO:0000259" key="1">
    <source>
        <dbReference type="Pfam" id="PF05257"/>
    </source>
</evidence>
<dbReference type="Pfam" id="PF05257">
    <property type="entry name" value="CHAP"/>
    <property type="match status" value="1"/>
</dbReference>
<proteinExistence type="predicted"/>
<evidence type="ECO:0000313" key="2">
    <source>
        <dbReference type="EMBL" id="KIO75566.1"/>
    </source>
</evidence>
<sequence length="150" mass="16217">MDKISDLAIKYALSQVGVREATGKNDGPAVESYLSSVGLGKGYSWCMAFVYWCFNKSAKDLSLKNPLYKTGGVLKEWEASTGRKSKVPTVGSVMILDYGKGLGHTGIVYGIDGLYVLTIEGNTNDNGSREGIGVFKKKRLISSAKGFIEF</sequence>
<evidence type="ECO:0000313" key="3">
    <source>
        <dbReference type="Proteomes" id="UP000032049"/>
    </source>
</evidence>
<reference evidence="2 3" key="1">
    <citation type="submission" date="2015-01" db="EMBL/GenBank/DDBJ databases">
        <title>Draft genome sequence of Pedobacter sp. NL19 isolated from sludge of an effluent treatment pond in an abandoned uranium mine.</title>
        <authorList>
            <person name="Santos T."/>
            <person name="Caetano T."/>
            <person name="Covas C."/>
            <person name="Cruz A."/>
            <person name="Mendo S."/>
        </authorList>
    </citation>
    <scope>NUCLEOTIDE SEQUENCE [LARGE SCALE GENOMIC DNA]</scope>
    <source>
        <strain evidence="2 3">NL19</strain>
    </source>
</reference>
<keyword evidence="3" id="KW-1185">Reference proteome</keyword>
<dbReference type="Proteomes" id="UP000032049">
    <property type="component" value="Unassembled WGS sequence"/>
</dbReference>
<gene>
    <name evidence="2" type="ORF">TH53_19700</name>
</gene>
<accession>A0A0D0GM93</accession>
<protein>
    <recommendedName>
        <fullName evidence="1">Peptidase C51 domain-containing protein</fullName>
    </recommendedName>
</protein>
<dbReference type="SUPFAM" id="SSF54001">
    <property type="entry name" value="Cysteine proteinases"/>
    <property type="match status" value="1"/>
</dbReference>
<dbReference type="STRING" id="1503925.TH53_19700"/>
<dbReference type="OrthoDB" id="9813532at2"/>
<organism evidence="2 3">
    <name type="scientific">Pedobacter lusitanus</name>
    <dbReference type="NCBI Taxonomy" id="1503925"/>
    <lineage>
        <taxon>Bacteria</taxon>
        <taxon>Pseudomonadati</taxon>
        <taxon>Bacteroidota</taxon>
        <taxon>Sphingobacteriia</taxon>
        <taxon>Sphingobacteriales</taxon>
        <taxon>Sphingobacteriaceae</taxon>
        <taxon>Pedobacter</taxon>
    </lineage>
</organism>
<dbReference type="RefSeq" id="WP_041884607.1">
    <property type="nucleotide sequence ID" value="NZ_CP157278.1"/>
</dbReference>
<dbReference type="InterPro" id="IPR038765">
    <property type="entry name" value="Papain-like_cys_pep_sf"/>
</dbReference>
<dbReference type="EMBL" id="JXRA01000093">
    <property type="protein sequence ID" value="KIO75566.1"/>
    <property type="molecule type" value="Genomic_DNA"/>
</dbReference>
<dbReference type="Gene3D" id="3.90.1720.10">
    <property type="entry name" value="endopeptidase domain like (from Nostoc punctiforme)"/>
    <property type="match status" value="1"/>
</dbReference>
<comment type="caution">
    <text evidence="2">The sequence shown here is derived from an EMBL/GenBank/DDBJ whole genome shotgun (WGS) entry which is preliminary data.</text>
</comment>
<name>A0A0D0GM93_9SPHI</name>
<feature type="domain" description="Peptidase C51" evidence="1">
    <location>
        <begin position="40"/>
        <end position="122"/>
    </location>
</feature>
<dbReference type="AlphaFoldDB" id="A0A0D0GM93"/>